<dbReference type="Proteomes" id="UP000450000">
    <property type="component" value="Unassembled WGS sequence"/>
</dbReference>
<gene>
    <name evidence="2" type="ORF">F7Q99_25765</name>
</gene>
<feature type="domain" description="IPT/TIG" evidence="1">
    <location>
        <begin position="78"/>
        <end position="159"/>
    </location>
</feature>
<dbReference type="EMBL" id="WBOF01000001">
    <property type="protein sequence ID" value="MQS15586.1"/>
    <property type="molecule type" value="Genomic_DNA"/>
</dbReference>
<dbReference type="AlphaFoldDB" id="A0A6N7KVD6"/>
<dbReference type="PANTHER" id="PTHR22625:SF70">
    <property type="entry name" value="PLEXIN A, ISOFORM A"/>
    <property type="match status" value="1"/>
</dbReference>
<dbReference type="InterPro" id="IPR013783">
    <property type="entry name" value="Ig-like_fold"/>
</dbReference>
<feature type="domain" description="IPT/TIG" evidence="1">
    <location>
        <begin position="1"/>
        <end position="76"/>
    </location>
</feature>
<accession>A0A6N7KVD6</accession>
<dbReference type="InterPro" id="IPR014756">
    <property type="entry name" value="Ig_E-set"/>
</dbReference>
<dbReference type="InterPro" id="IPR031148">
    <property type="entry name" value="Plexin"/>
</dbReference>
<comment type="caution">
    <text evidence="2">The sequence shown here is derived from an EMBL/GenBank/DDBJ whole genome shotgun (WGS) entry which is preliminary data.</text>
</comment>
<keyword evidence="3" id="KW-1185">Reference proteome</keyword>
<dbReference type="PANTHER" id="PTHR22625">
    <property type="entry name" value="PLEXIN"/>
    <property type="match status" value="1"/>
</dbReference>
<dbReference type="Pfam" id="PF01833">
    <property type="entry name" value="TIG"/>
    <property type="match status" value="3"/>
</dbReference>
<dbReference type="InterPro" id="IPR002909">
    <property type="entry name" value="IPT_dom"/>
</dbReference>
<name>A0A6N7KVD6_9ACTN</name>
<evidence type="ECO:0000313" key="3">
    <source>
        <dbReference type="Proteomes" id="UP000450000"/>
    </source>
</evidence>
<dbReference type="SMART" id="SM00429">
    <property type="entry name" value="IPT"/>
    <property type="match status" value="3"/>
</dbReference>
<dbReference type="SUPFAM" id="SSF81296">
    <property type="entry name" value="E set domains"/>
    <property type="match status" value="3"/>
</dbReference>
<dbReference type="GO" id="GO:0005975">
    <property type="term" value="P:carbohydrate metabolic process"/>
    <property type="evidence" value="ECO:0007669"/>
    <property type="project" value="UniProtKB-ARBA"/>
</dbReference>
<sequence>MPISPNQGSTGGGTTVTITGVNLAGATAVHFGSKLATITANTPTSVTVTSPSGAGVVGVDVTTVGGTSNPLNFFYIGAPFAASLSVTSGPTGGGNTVTISGTGLATASSVSFGANSATPTVISDSLISVTVPAGTAAGSVAVSLTTAGGVADGLSYTYIDAPTISSVTPSSGPTSGGTSVTITGTGLTTTESVTIGGASAPFAAISSTTLSVTTPPGTAGAADVVVTTDGGSATAVGGFTYVAGPGI</sequence>
<organism evidence="2 3">
    <name type="scientific">Streptomyces kaniharaensis</name>
    <dbReference type="NCBI Taxonomy" id="212423"/>
    <lineage>
        <taxon>Bacteria</taxon>
        <taxon>Bacillati</taxon>
        <taxon>Actinomycetota</taxon>
        <taxon>Actinomycetes</taxon>
        <taxon>Kitasatosporales</taxon>
        <taxon>Streptomycetaceae</taxon>
        <taxon>Streptomyces</taxon>
    </lineage>
</organism>
<dbReference type="OrthoDB" id="4550408at2"/>
<dbReference type="Gene3D" id="2.60.40.10">
    <property type="entry name" value="Immunoglobulins"/>
    <property type="match status" value="3"/>
</dbReference>
<dbReference type="RefSeq" id="WP_153465173.1">
    <property type="nucleotide sequence ID" value="NZ_WBOF01000001.1"/>
</dbReference>
<dbReference type="GO" id="GO:0017154">
    <property type="term" value="F:semaphorin receptor activity"/>
    <property type="evidence" value="ECO:0007669"/>
    <property type="project" value="InterPro"/>
</dbReference>
<evidence type="ECO:0000313" key="2">
    <source>
        <dbReference type="EMBL" id="MQS15586.1"/>
    </source>
</evidence>
<dbReference type="CDD" id="cd00102">
    <property type="entry name" value="IPT"/>
    <property type="match status" value="1"/>
</dbReference>
<protein>
    <submittedName>
        <fullName evidence="2">Cell surface protein</fullName>
    </submittedName>
</protein>
<feature type="domain" description="IPT/TIG" evidence="1">
    <location>
        <begin position="161"/>
        <end position="242"/>
    </location>
</feature>
<evidence type="ECO:0000259" key="1">
    <source>
        <dbReference type="SMART" id="SM00429"/>
    </source>
</evidence>
<proteinExistence type="predicted"/>
<reference evidence="2 3" key="1">
    <citation type="submission" date="2019-09" db="EMBL/GenBank/DDBJ databases">
        <title>Genome Sequences of Streptomyces kaniharaensis ATCC 21070.</title>
        <authorList>
            <person name="Zhu W."/>
            <person name="De Crecy-Lagard V."/>
            <person name="Richards N.G."/>
        </authorList>
    </citation>
    <scope>NUCLEOTIDE SEQUENCE [LARGE SCALE GENOMIC DNA]</scope>
    <source>
        <strain evidence="2 3">SF-557</strain>
    </source>
</reference>